<keyword evidence="4" id="KW-0812">Transmembrane</keyword>
<sequence length="640" mass="69004">MRQTDSVRLSLSSSLLRGSVPSIRRAKYLFMALSSVLGWILAVLIFPGFSLSRVPKRGFSALHGTLRDNWGSESNRVAEGYAGAVSADDGRCSVIGRDVMEKMGGNAVDAAVAVALCSGVVNPVASGIGGGAFLLFLPANSSVPIAMDFREVAPGSASENMYAGNENAKSTGALSVAVPGELAGLHLLWREYGSLPWKTLFQPAIQLASSGFMVSPYLANAIQKWSSDILADEGLSALFAPNGTLLAAGDTCVWDSLAKSLASIAAEGPSVFYNGSVGENFVNDVRNAGGILSLDDLAQYTVKIRDPIVHEYQGLTVYGMPPPSSGGACFSMVLNILEAYPEPFQAVKGPLGLHRMVEAFKHAYAMRMNLGDPDYVNTSEVLGLMLNATNAAEIQKLIDDDRTYPPPYYGGSWAPVDDHGTSHFNIVDENRNVVTMTSTVNYPFGAKIISKSTGILMNNEMGDFSVPSNNSGSDPPSPANFIEPYKRPLSSMSPIIVMKEGQFLGALGGSGGSRIITTTLQVFLDIFWKGYQPEYSVSKPRLHHQLFPDLLRYEDWTTVTGDRIQEPEWIVEYLESKGHNMSTKDGGVAHIVLQNLSDPIFADGVKRCDRCRVLRGFELPLMGMLTAITDHRKDSKPAAY</sequence>
<dbReference type="GO" id="GO:0103068">
    <property type="term" value="F:leukotriene C4 gamma-glutamyl transferase activity"/>
    <property type="evidence" value="ECO:0007669"/>
    <property type="project" value="UniProtKB-EC"/>
</dbReference>
<keyword evidence="6" id="KW-1185">Reference proteome</keyword>
<reference evidence="5" key="1">
    <citation type="submission" date="2021-08" db="EMBL/GenBank/DDBJ databases">
        <title>WGS assembly of Ceratopteris richardii.</title>
        <authorList>
            <person name="Marchant D.B."/>
            <person name="Chen G."/>
            <person name="Jenkins J."/>
            <person name="Shu S."/>
            <person name="Leebens-Mack J."/>
            <person name="Grimwood J."/>
            <person name="Schmutz J."/>
            <person name="Soltis P."/>
            <person name="Soltis D."/>
            <person name="Chen Z.-H."/>
        </authorList>
    </citation>
    <scope>NUCLEOTIDE SEQUENCE</scope>
    <source>
        <strain evidence="5">Whitten #5841</strain>
        <tissue evidence="5">Leaf</tissue>
    </source>
</reference>
<evidence type="ECO:0000256" key="3">
    <source>
        <dbReference type="RuleBase" id="RU368068"/>
    </source>
</evidence>
<dbReference type="Pfam" id="PF01019">
    <property type="entry name" value="G_glu_transpept"/>
    <property type="match status" value="1"/>
</dbReference>
<dbReference type="InterPro" id="IPR000101">
    <property type="entry name" value="GGT_peptidase"/>
</dbReference>
<keyword evidence="4" id="KW-1133">Transmembrane helix</keyword>
<dbReference type="FunFam" id="1.10.246.130:FF:000001">
    <property type="entry name" value="Gamma-glutamyltransferase 5 isoform 1"/>
    <property type="match status" value="1"/>
</dbReference>
<dbReference type="NCBIfam" id="TIGR00066">
    <property type="entry name" value="g_glut_trans"/>
    <property type="match status" value="1"/>
</dbReference>
<evidence type="ECO:0000256" key="4">
    <source>
        <dbReference type="SAM" id="Phobius"/>
    </source>
</evidence>
<dbReference type="AlphaFoldDB" id="A0A8T2TYG3"/>
<dbReference type="PANTHER" id="PTHR11686">
    <property type="entry name" value="GAMMA GLUTAMYL TRANSPEPTIDASE"/>
    <property type="match status" value="1"/>
</dbReference>
<dbReference type="EC" id="3.4.19.13" evidence="3"/>
<keyword evidence="3" id="KW-0012">Acyltransferase</keyword>
<feature type="binding site" evidence="2">
    <location>
        <begin position="439"/>
        <end position="441"/>
    </location>
    <ligand>
        <name>L-glutamate</name>
        <dbReference type="ChEBI" id="CHEBI:29985"/>
    </ligand>
</feature>
<dbReference type="InterPro" id="IPR029055">
    <property type="entry name" value="Ntn_hydrolases_N"/>
</dbReference>
<evidence type="ECO:0000256" key="2">
    <source>
        <dbReference type="PIRSR" id="PIRSR600101-2"/>
    </source>
</evidence>
<comment type="catalytic activity">
    <reaction evidence="3">
        <text>an S-substituted glutathione + H2O = an S-substituted L-cysteinylglycine + L-glutamate</text>
        <dbReference type="Rhea" id="RHEA:59468"/>
        <dbReference type="ChEBI" id="CHEBI:15377"/>
        <dbReference type="ChEBI" id="CHEBI:29985"/>
        <dbReference type="ChEBI" id="CHEBI:90779"/>
        <dbReference type="ChEBI" id="CHEBI:143103"/>
        <dbReference type="EC" id="3.4.19.13"/>
    </reaction>
</comment>
<dbReference type="SUPFAM" id="SSF56235">
    <property type="entry name" value="N-terminal nucleophile aminohydrolases (Ntn hydrolases)"/>
    <property type="match status" value="1"/>
</dbReference>
<keyword evidence="3" id="KW-0808">Transferase</keyword>
<dbReference type="GO" id="GO:0036374">
    <property type="term" value="F:glutathione hydrolase activity"/>
    <property type="evidence" value="ECO:0007669"/>
    <property type="project" value="UniProtKB-UniRule"/>
</dbReference>
<dbReference type="EC" id="2.3.2.2" evidence="3"/>
<feature type="binding site" evidence="2">
    <location>
        <begin position="490"/>
        <end position="491"/>
    </location>
    <ligand>
        <name>L-glutamate</name>
        <dbReference type="ChEBI" id="CHEBI:29985"/>
    </ligand>
</feature>
<feature type="binding site" evidence="2">
    <location>
        <position position="463"/>
    </location>
    <ligand>
        <name>L-glutamate</name>
        <dbReference type="ChEBI" id="CHEBI:29985"/>
    </ligand>
</feature>
<dbReference type="PRINTS" id="PR01210">
    <property type="entry name" value="GGTRANSPTASE"/>
</dbReference>
<dbReference type="Gene3D" id="1.10.246.130">
    <property type="match status" value="1"/>
</dbReference>
<comment type="catalytic activity">
    <reaction evidence="3">
        <text>glutathione + H2O = L-cysteinylglycine + L-glutamate</text>
        <dbReference type="Rhea" id="RHEA:28807"/>
        <dbReference type="ChEBI" id="CHEBI:15377"/>
        <dbReference type="ChEBI" id="CHEBI:29985"/>
        <dbReference type="ChEBI" id="CHEBI:57925"/>
        <dbReference type="ChEBI" id="CHEBI:61694"/>
        <dbReference type="EC" id="3.4.19.13"/>
    </reaction>
</comment>
<evidence type="ECO:0000313" key="6">
    <source>
        <dbReference type="Proteomes" id="UP000825935"/>
    </source>
</evidence>
<organism evidence="5 6">
    <name type="scientific">Ceratopteris richardii</name>
    <name type="common">Triangle waterfern</name>
    <dbReference type="NCBI Taxonomy" id="49495"/>
    <lineage>
        <taxon>Eukaryota</taxon>
        <taxon>Viridiplantae</taxon>
        <taxon>Streptophyta</taxon>
        <taxon>Embryophyta</taxon>
        <taxon>Tracheophyta</taxon>
        <taxon>Polypodiopsida</taxon>
        <taxon>Polypodiidae</taxon>
        <taxon>Polypodiales</taxon>
        <taxon>Pteridineae</taxon>
        <taxon>Pteridaceae</taxon>
        <taxon>Parkerioideae</taxon>
        <taxon>Ceratopteris</taxon>
    </lineage>
</organism>
<comment type="catalytic activity">
    <reaction evidence="3">
        <text>an N-terminal (5-L-glutamyl)-[peptide] + an alpha-amino acid = 5-L-glutamyl amino acid + an N-terminal L-alpha-aminoacyl-[peptide]</text>
        <dbReference type="Rhea" id="RHEA:23904"/>
        <dbReference type="Rhea" id="RHEA-COMP:9780"/>
        <dbReference type="Rhea" id="RHEA-COMP:9795"/>
        <dbReference type="ChEBI" id="CHEBI:77644"/>
        <dbReference type="ChEBI" id="CHEBI:78597"/>
        <dbReference type="ChEBI" id="CHEBI:78599"/>
        <dbReference type="ChEBI" id="CHEBI:78608"/>
        <dbReference type="EC" id="2.3.2.2"/>
    </reaction>
</comment>
<dbReference type="OrthoDB" id="2015213at2759"/>
<dbReference type="Proteomes" id="UP000825935">
    <property type="component" value="Chromosome 10"/>
</dbReference>
<comment type="caution">
    <text evidence="5">The sequence shown here is derived from an EMBL/GenBank/DDBJ whole genome shotgun (WGS) entry which is preliminary data.</text>
</comment>
<feature type="binding site" evidence="2">
    <location>
        <position position="512"/>
    </location>
    <ligand>
        <name>L-glutamate</name>
        <dbReference type="ChEBI" id="CHEBI:29985"/>
    </ligand>
</feature>
<dbReference type="InterPro" id="IPR043138">
    <property type="entry name" value="GGT_lsub"/>
</dbReference>
<keyword evidence="3" id="KW-0378">Hydrolase</keyword>
<dbReference type="GO" id="GO:0005886">
    <property type="term" value="C:plasma membrane"/>
    <property type="evidence" value="ECO:0007669"/>
    <property type="project" value="TreeGrafter"/>
</dbReference>
<accession>A0A8T2TYG3</accession>
<protein>
    <recommendedName>
        <fullName evidence="3">Glutathione hydrolase</fullName>
        <ecNumber evidence="3">2.3.2.2</ecNumber>
        <ecNumber evidence="3">3.4.19.13</ecNumber>
    </recommendedName>
    <alternativeName>
        <fullName evidence="3">Gamma-glutamyltransferase</fullName>
    </alternativeName>
    <alternativeName>
        <fullName evidence="3">Gamma-glutamyltranspeptidase</fullName>
    </alternativeName>
</protein>
<dbReference type="EMBL" id="CM035415">
    <property type="protein sequence ID" value="KAH7426475.1"/>
    <property type="molecule type" value="Genomic_DNA"/>
</dbReference>
<feature type="transmembrane region" description="Helical" evidence="4">
    <location>
        <begin position="28"/>
        <end position="49"/>
    </location>
</feature>
<proteinExistence type="predicted"/>
<feature type="active site" description="Nucleophile" evidence="1">
    <location>
        <position position="421"/>
    </location>
</feature>
<name>A0A8T2TYG3_CERRI</name>
<keyword evidence="4" id="KW-0472">Membrane</keyword>
<dbReference type="Gene3D" id="3.60.20.40">
    <property type="match status" value="1"/>
</dbReference>
<dbReference type="InterPro" id="IPR043137">
    <property type="entry name" value="GGT_ssub_C"/>
</dbReference>
<dbReference type="GO" id="GO:0006751">
    <property type="term" value="P:glutathione catabolic process"/>
    <property type="evidence" value="ECO:0007669"/>
    <property type="project" value="UniProtKB-UniRule"/>
</dbReference>
<comment type="function">
    <text evidence="3">Cleaves the gamma-glutamyl peptide bond of glutathione and glutathione conjugates.</text>
</comment>
<feature type="binding site" evidence="2">
    <location>
        <position position="150"/>
    </location>
    <ligand>
        <name>L-glutamate</name>
        <dbReference type="ChEBI" id="CHEBI:29985"/>
    </ligand>
</feature>
<evidence type="ECO:0000313" key="5">
    <source>
        <dbReference type="EMBL" id="KAH7426475.1"/>
    </source>
</evidence>
<dbReference type="OMA" id="SFWPRTW"/>
<evidence type="ECO:0000256" key="1">
    <source>
        <dbReference type="PIRSR" id="PIRSR600101-1"/>
    </source>
</evidence>
<gene>
    <name evidence="5" type="ORF">KP509_10G003000</name>
</gene>
<comment type="pathway">
    <text evidence="3">Sulfur metabolism; glutathione metabolism.</text>
</comment>
<dbReference type="PANTHER" id="PTHR11686:SF9">
    <property type="entry name" value="RE13973P"/>
    <property type="match status" value="1"/>
</dbReference>